<name>A0A8C2QGF8_CRIGR</name>
<dbReference type="GO" id="GO:0035148">
    <property type="term" value="P:tube formation"/>
    <property type="evidence" value="ECO:0007669"/>
    <property type="project" value="Ensembl"/>
</dbReference>
<keyword evidence="1" id="KW-0175">Coiled coil</keyword>
<evidence type="ECO:0000313" key="6">
    <source>
        <dbReference type="RefSeq" id="XP_027274686.1"/>
    </source>
</evidence>
<accession>A0A8C2QGF8</accession>
<feature type="region of interest" description="Disordered" evidence="2">
    <location>
        <begin position="85"/>
        <end position="111"/>
    </location>
</feature>
<dbReference type="PANTHER" id="PTHR34343:SF1">
    <property type="entry name" value="SEROLOGICALLY DEFINED COLON CANCER ANTIGEN 8"/>
    <property type="match status" value="1"/>
</dbReference>
<feature type="region of interest" description="Disordered" evidence="2">
    <location>
        <begin position="190"/>
        <end position="220"/>
    </location>
</feature>
<evidence type="ECO:0000313" key="5">
    <source>
        <dbReference type="Proteomes" id="UP001108280"/>
    </source>
</evidence>
<dbReference type="GO" id="GO:0030010">
    <property type="term" value="P:establishment of cell polarity"/>
    <property type="evidence" value="ECO:0007669"/>
    <property type="project" value="Ensembl"/>
</dbReference>
<feature type="coiled-coil region" evidence="1">
    <location>
        <begin position="129"/>
        <end position="170"/>
    </location>
</feature>
<dbReference type="RefSeq" id="XP_027274686.1">
    <property type="nucleotide sequence ID" value="XM_027418885.2"/>
</dbReference>
<reference evidence="5" key="2">
    <citation type="journal article" date="2020" name="Biotechnol. Bioeng.">
        <title>Chromosome-scale scaffolds for the Chinese hamster reference genome assembly to facilitate the study of the CHO epigenome.</title>
        <authorList>
            <person name="Hilliard W."/>
            <person name="MacDonald M."/>
            <person name="Lee K.H."/>
        </authorList>
    </citation>
    <scope>NUCLEOTIDE SEQUENCE [LARGE SCALE GENOMIC DNA]</scope>
    <source>
        <strain evidence="5">17A/GY</strain>
    </source>
</reference>
<reference evidence="6" key="3">
    <citation type="submission" date="2025-04" db="UniProtKB">
        <authorList>
            <consortium name="RefSeq"/>
        </authorList>
    </citation>
    <scope>IDENTIFICATION</scope>
    <source>
        <strain evidence="6">17A/GY</strain>
        <tissue evidence="6">Liver</tissue>
    </source>
</reference>
<evidence type="ECO:0000256" key="1">
    <source>
        <dbReference type="SAM" id="Coils"/>
    </source>
</evidence>
<organism evidence="3 4">
    <name type="scientific">Cricetulus griseus</name>
    <name type="common">Chinese hamster</name>
    <name type="synonym">Cricetulus barabensis griseus</name>
    <dbReference type="NCBI Taxonomy" id="10029"/>
    <lineage>
        <taxon>Eukaryota</taxon>
        <taxon>Metazoa</taxon>
        <taxon>Chordata</taxon>
        <taxon>Craniata</taxon>
        <taxon>Vertebrata</taxon>
        <taxon>Euteleostomi</taxon>
        <taxon>Mammalia</taxon>
        <taxon>Eutheria</taxon>
        <taxon>Euarchontoglires</taxon>
        <taxon>Glires</taxon>
        <taxon>Rodentia</taxon>
        <taxon>Myomorpha</taxon>
        <taxon>Muroidea</taxon>
        <taxon>Cricetidae</taxon>
        <taxon>Cricetinae</taxon>
        <taxon>Cricetulus</taxon>
    </lineage>
</organism>
<dbReference type="Ensembl" id="ENSCGRT00001014635.1">
    <property type="protein sequence ID" value="ENSCGRP00001010414.1"/>
    <property type="gene ID" value="ENSCGRG00001012298.1"/>
</dbReference>
<dbReference type="GO" id="GO:0097733">
    <property type="term" value="C:photoreceptor cell cilium"/>
    <property type="evidence" value="ECO:0007669"/>
    <property type="project" value="Ensembl"/>
</dbReference>
<dbReference type="GO" id="GO:0034451">
    <property type="term" value="C:centriolar satellite"/>
    <property type="evidence" value="ECO:0007669"/>
    <property type="project" value="Ensembl"/>
</dbReference>
<feature type="compositionally biased region" description="Basic and acidic residues" evidence="2">
    <location>
        <begin position="192"/>
        <end position="213"/>
    </location>
</feature>
<dbReference type="GO" id="GO:0001764">
    <property type="term" value="P:neuron migration"/>
    <property type="evidence" value="ECO:0007669"/>
    <property type="project" value="Ensembl"/>
</dbReference>
<reference evidence="5" key="1">
    <citation type="journal article" date="2018" name="Biotechnol. Bioeng.">
        <title>A reference genome of the Chinese hamster based on a hybrid assembly strategy.</title>
        <authorList>
            <person name="Rupp O."/>
            <person name="MacDonald M.L."/>
            <person name="Li S."/>
            <person name="Dhiman H."/>
            <person name="Polson S."/>
            <person name="Griep S."/>
            <person name="Heffner K."/>
            <person name="Hernandez I."/>
            <person name="Brinkrolf K."/>
            <person name="Jadhav V."/>
            <person name="Samoudi M."/>
            <person name="Hao H."/>
            <person name="Kingham B."/>
            <person name="Goesmann A."/>
            <person name="Betenbaugh M.J."/>
            <person name="Lewis N.E."/>
            <person name="Borth N."/>
            <person name="Lee K.H."/>
        </authorList>
    </citation>
    <scope>NUCLEOTIDE SEQUENCE [LARGE SCALE GENOMIC DNA]</scope>
    <source>
        <strain evidence="5">17A/GY</strain>
    </source>
</reference>
<dbReference type="PANTHER" id="PTHR34343">
    <property type="entry name" value="SEROLOGICALLY DEFINED COLON CANCER ANTIGEN 8"/>
    <property type="match status" value="1"/>
</dbReference>
<dbReference type="GO" id="GO:0007098">
    <property type="term" value="P:centrosome cycle"/>
    <property type="evidence" value="ECO:0007669"/>
    <property type="project" value="InterPro"/>
</dbReference>
<protein>
    <submittedName>
        <fullName evidence="3 6">Serologically defined colon cancer antigen 8</fullName>
    </submittedName>
</protein>
<dbReference type="Proteomes" id="UP001108280">
    <property type="component" value="Chromosome 5"/>
</dbReference>
<dbReference type="GO" id="GO:0005814">
    <property type="term" value="C:centriole"/>
    <property type="evidence" value="ECO:0007669"/>
    <property type="project" value="Ensembl"/>
</dbReference>
<feature type="coiled-coil region" evidence="1">
    <location>
        <begin position="222"/>
        <end position="274"/>
    </location>
</feature>
<dbReference type="GO" id="GO:0036064">
    <property type="term" value="C:ciliary basal body"/>
    <property type="evidence" value="ECO:0007669"/>
    <property type="project" value="Ensembl"/>
</dbReference>
<dbReference type="GeneID" id="113830672"/>
<sequence length="717" mass="82879">MAKSPGNSTLEDSLGQYQRSLRERANRSIHQLKCALRDVDVTVEEGALDPSASINVENEDTEMAWHELQHSHAVSQLKALLRQQASKDNEISPPRRRKMSPLRPSECEDNSTPTVYNLVPIINDQSQYIHHLEAEVKFCKDELSGMKNRVQVVVLENERLQQELKSQRQEETLREQTLLDASGNIQDSWIKTGEDSRVDEAAKRPFSHGDAESGKTTSTGDAEKWKLELERLKLTYEAKSELLESQLMLLRKDLVEYQQNCEDLKERLKHKDSLLATGVSSRVGGLCLKCAQHEAVLSQTHSNVHIQAIETMTKERDDLMSALVSVRSSLAEVQQRETSAYKQVKHAVQMTEEANFEKTKALIQCEQLKSELDRQTERLEKELAAQQEKRALEKEMIKKEVTKEREDAESKMLILSQNIAKLEAQVETVTREKISAVNQLEEIQNQLASQEVDVRKVCGEMRFQLNKTKMEKEEAEKEHREYKAKSQKDLEMKDQEIEKLRLELSESKQHVEQEQQKAARAREECLQVTELLGESERQLHLTRLEKDSIQQSLSNEAKAQALQAQQREQELTQKIEQMEAQHDKTENEQYLLLTSQNTFLTKLKEECCTLAKKLEKMSQKSRSEIVRLSQEKMYMCDKLEKIQKRNDELEEQCIQHGRVHESMKERLRQLDKHGQATAQQLVQLLNKQNQLLLERQSLSEEVDRLRAQLPSMPQSDC</sequence>
<evidence type="ECO:0000313" key="3">
    <source>
        <dbReference type="Ensembl" id="ENSCGRP00001010414.1"/>
    </source>
</evidence>
<evidence type="ECO:0000313" key="4">
    <source>
        <dbReference type="Proteomes" id="UP000694386"/>
    </source>
</evidence>
<dbReference type="Pfam" id="PF15964">
    <property type="entry name" value="CCCAP"/>
    <property type="match status" value="1"/>
</dbReference>
<dbReference type="InterPro" id="IPR031887">
    <property type="entry name" value="SDCCAG8"/>
</dbReference>
<gene>
    <name evidence="3 6" type="primary">LOC113830672</name>
</gene>
<dbReference type="RefSeq" id="XP_016833996.2">
    <property type="nucleotide sequence ID" value="XM_016978507.3"/>
</dbReference>
<reference evidence="3" key="4">
    <citation type="submission" date="2025-05" db="UniProtKB">
        <authorList>
            <consortium name="Ensembl"/>
        </authorList>
    </citation>
    <scope>IDENTIFICATION</scope>
</reference>
<dbReference type="GO" id="GO:0005654">
    <property type="term" value="C:nucleoplasm"/>
    <property type="evidence" value="ECO:0007669"/>
    <property type="project" value="Ensembl"/>
</dbReference>
<keyword evidence="5" id="KW-1185">Reference proteome</keyword>
<feature type="coiled-coil region" evidence="1">
    <location>
        <begin position="358"/>
        <end position="708"/>
    </location>
</feature>
<dbReference type="AlphaFoldDB" id="A0A8C2QGF8"/>
<proteinExistence type="predicted"/>
<dbReference type="GO" id="GO:1902017">
    <property type="term" value="P:regulation of cilium assembly"/>
    <property type="evidence" value="ECO:0007669"/>
    <property type="project" value="Ensembl"/>
</dbReference>
<evidence type="ECO:0000256" key="2">
    <source>
        <dbReference type="SAM" id="MobiDB-lite"/>
    </source>
</evidence>
<dbReference type="GeneTree" id="ENSGT00730000111198"/>
<dbReference type="GO" id="GO:0005911">
    <property type="term" value="C:cell-cell junction"/>
    <property type="evidence" value="ECO:0007669"/>
    <property type="project" value="Ensembl"/>
</dbReference>
<dbReference type="Proteomes" id="UP000694386">
    <property type="component" value="Unplaced"/>
</dbReference>
<dbReference type="GO" id="GO:0005829">
    <property type="term" value="C:cytosol"/>
    <property type="evidence" value="ECO:0007669"/>
    <property type="project" value="Ensembl"/>
</dbReference>